<keyword evidence="2" id="KW-1185">Reference proteome</keyword>
<evidence type="ECO:0000313" key="2">
    <source>
        <dbReference type="Proteomes" id="UP001281147"/>
    </source>
</evidence>
<dbReference type="Proteomes" id="UP001281147">
    <property type="component" value="Unassembled WGS sequence"/>
</dbReference>
<evidence type="ECO:0000313" key="1">
    <source>
        <dbReference type="EMBL" id="KAK3700989.1"/>
    </source>
</evidence>
<dbReference type="EMBL" id="JAUTXU010000178">
    <property type="protein sequence ID" value="KAK3700989.1"/>
    <property type="molecule type" value="Genomic_DNA"/>
</dbReference>
<sequence>MSRFVSGGTNDEPNERDEAWVKAQQEIESKRQLKIKIGEQESGKSLYETLQANKAAKQEAFEESARLKNQFRSLDEDEVEFLDSVLESTRAKEAEVKKQTREQLEAFRRSQEEAEKAASLQDTDPAEAVEKWTVGPRKRKKGRENVIGGVKLRRASTTEKQAATGSDTITSRDLQGEQIPEAQTPGKAPPEAAGSEEPAVLARETPDANTTASKSPSPPAAALGLGAYSSDEDD</sequence>
<accession>A0ACC3MQ06</accession>
<proteinExistence type="predicted"/>
<gene>
    <name evidence="1" type="ORF">LTR37_015695</name>
</gene>
<name>A0ACC3MQ06_9PEZI</name>
<organism evidence="1 2">
    <name type="scientific">Vermiconidia calcicola</name>
    <dbReference type="NCBI Taxonomy" id="1690605"/>
    <lineage>
        <taxon>Eukaryota</taxon>
        <taxon>Fungi</taxon>
        <taxon>Dikarya</taxon>
        <taxon>Ascomycota</taxon>
        <taxon>Pezizomycotina</taxon>
        <taxon>Dothideomycetes</taxon>
        <taxon>Dothideomycetidae</taxon>
        <taxon>Mycosphaerellales</taxon>
        <taxon>Extremaceae</taxon>
        <taxon>Vermiconidia</taxon>
    </lineage>
</organism>
<reference evidence="1" key="1">
    <citation type="submission" date="2023-07" db="EMBL/GenBank/DDBJ databases">
        <title>Black Yeasts Isolated from many extreme environments.</title>
        <authorList>
            <person name="Coleine C."/>
            <person name="Stajich J.E."/>
            <person name="Selbmann L."/>
        </authorList>
    </citation>
    <scope>NUCLEOTIDE SEQUENCE</scope>
    <source>
        <strain evidence="1">CCFEE 5714</strain>
    </source>
</reference>
<comment type="caution">
    <text evidence="1">The sequence shown here is derived from an EMBL/GenBank/DDBJ whole genome shotgun (WGS) entry which is preliminary data.</text>
</comment>
<protein>
    <submittedName>
        <fullName evidence="1">Uncharacterized protein</fullName>
    </submittedName>
</protein>